<accession>A0AAD5USG3</accession>
<comment type="similarity">
    <text evidence="2">Belongs to the TIM54 family.</text>
</comment>
<evidence type="ECO:0000256" key="2">
    <source>
        <dbReference type="ARBA" id="ARBA00006355"/>
    </source>
</evidence>
<gene>
    <name evidence="13" type="ORF">NLI96_g12372</name>
</gene>
<keyword evidence="8" id="KW-1133">Transmembrane helix</keyword>
<evidence type="ECO:0000256" key="6">
    <source>
        <dbReference type="ARBA" id="ARBA00022792"/>
    </source>
</evidence>
<evidence type="ECO:0000256" key="4">
    <source>
        <dbReference type="ARBA" id="ARBA00022448"/>
    </source>
</evidence>
<evidence type="ECO:0000256" key="3">
    <source>
        <dbReference type="ARBA" id="ARBA00020796"/>
    </source>
</evidence>
<evidence type="ECO:0000256" key="8">
    <source>
        <dbReference type="ARBA" id="ARBA00022989"/>
    </source>
</evidence>
<dbReference type="GO" id="GO:0005743">
    <property type="term" value="C:mitochondrial inner membrane"/>
    <property type="evidence" value="ECO:0007669"/>
    <property type="project" value="UniProtKB-SubCell"/>
</dbReference>
<keyword evidence="10" id="KW-0496">Mitochondrion</keyword>
<dbReference type="AlphaFoldDB" id="A0AAD5USG3"/>
<keyword evidence="14" id="KW-1185">Reference proteome</keyword>
<evidence type="ECO:0000256" key="1">
    <source>
        <dbReference type="ARBA" id="ARBA00004434"/>
    </source>
</evidence>
<evidence type="ECO:0000256" key="5">
    <source>
        <dbReference type="ARBA" id="ARBA00022692"/>
    </source>
</evidence>
<feature type="region of interest" description="Disordered" evidence="12">
    <location>
        <begin position="296"/>
        <end position="318"/>
    </location>
</feature>
<feature type="region of interest" description="Disordered" evidence="12">
    <location>
        <begin position="138"/>
        <end position="162"/>
    </location>
</feature>
<proteinExistence type="inferred from homology"/>
<feature type="compositionally biased region" description="Basic and acidic residues" evidence="12">
    <location>
        <begin position="301"/>
        <end position="313"/>
    </location>
</feature>
<keyword evidence="9" id="KW-0811">Translocation</keyword>
<name>A0AAD5USG3_9APHY</name>
<evidence type="ECO:0000256" key="9">
    <source>
        <dbReference type="ARBA" id="ARBA00023010"/>
    </source>
</evidence>
<organism evidence="13 14">
    <name type="scientific">Meripilus lineatus</name>
    <dbReference type="NCBI Taxonomy" id="2056292"/>
    <lineage>
        <taxon>Eukaryota</taxon>
        <taxon>Fungi</taxon>
        <taxon>Dikarya</taxon>
        <taxon>Basidiomycota</taxon>
        <taxon>Agaricomycotina</taxon>
        <taxon>Agaricomycetes</taxon>
        <taxon>Polyporales</taxon>
        <taxon>Meripilaceae</taxon>
        <taxon>Meripilus</taxon>
    </lineage>
</organism>
<feature type="region of interest" description="Disordered" evidence="12">
    <location>
        <begin position="221"/>
        <end position="255"/>
    </location>
</feature>
<keyword evidence="5" id="KW-0812">Transmembrane</keyword>
<evidence type="ECO:0000313" key="14">
    <source>
        <dbReference type="Proteomes" id="UP001212997"/>
    </source>
</evidence>
<dbReference type="Proteomes" id="UP001212997">
    <property type="component" value="Unassembled WGS sequence"/>
</dbReference>
<feature type="compositionally biased region" description="Polar residues" evidence="12">
    <location>
        <begin position="236"/>
        <end position="253"/>
    </location>
</feature>
<dbReference type="Pfam" id="PF11711">
    <property type="entry name" value="Tim54"/>
    <property type="match status" value="1"/>
</dbReference>
<evidence type="ECO:0000256" key="11">
    <source>
        <dbReference type="ARBA" id="ARBA00023136"/>
    </source>
</evidence>
<dbReference type="EMBL" id="JANAWD010001024">
    <property type="protein sequence ID" value="KAJ3474590.1"/>
    <property type="molecule type" value="Genomic_DNA"/>
</dbReference>
<evidence type="ECO:0000256" key="7">
    <source>
        <dbReference type="ARBA" id="ARBA00022927"/>
    </source>
</evidence>
<keyword evidence="4" id="KW-0813">Transport</keyword>
<dbReference type="GO" id="GO:0015031">
    <property type="term" value="P:protein transport"/>
    <property type="evidence" value="ECO:0007669"/>
    <property type="project" value="UniProtKB-KW"/>
</dbReference>
<protein>
    <recommendedName>
        <fullName evidence="3">Mitochondrial import inner membrane translocase subunit TIM54</fullName>
    </recommendedName>
</protein>
<evidence type="ECO:0000256" key="12">
    <source>
        <dbReference type="SAM" id="MobiDB-lite"/>
    </source>
</evidence>
<keyword evidence="11" id="KW-0472">Membrane</keyword>
<evidence type="ECO:0000256" key="10">
    <source>
        <dbReference type="ARBA" id="ARBA00023128"/>
    </source>
</evidence>
<reference evidence="13" key="1">
    <citation type="submission" date="2022-07" db="EMBL/GenBank/DDBJ databases">
        <title>Genome Sequence of Physisporinus lineatus.</title>
        <authorList>
            <person name="Buettner E."/>
        </authorList>
    </citation>
    <scope>NUCLEOTIDE SEQUENCE</scope>
    <source>
        <strain evidence="13">VT162</strain>
    </source>
</reference>
<sequence>MINGRRHGDLTNKIIDKIKAQRRIAAGLDSEPANLMNLPNKSPEDIRRRELEGGIVIVGRPTFKEFMAGLKRGWTESLEIVDREEALSNQLSTDGRFDEPEEELQTGVELGDVDGEPIPTASKLPPSQPMSILTAPQLRSPGVPVRPPPAQKSTIPEALNAPPPTIPAMPPLLLVSFINHIGLTQIPLMMWEFFNEREKVRSGAEAAYRLIMGQSRPFIAPPPSLNNSEFVDEDGQTSSPSQPHQSELSSSPIPTDLEFDVDAEPYYKKSYVNDFADEIAKAREGYYKSLPEKLATTRSLARGEREPTKDEKSYPPPTEVELRAERMKKELRWTSDEAGWDIIRPSKPIEWDERLRGILHVFVDPSEEVVASTKPDAEGSTS</sequence>
<keyword evidence="7" id="KW-0653">Protein transport</keyword>
<dbReference type="InterPro" id="IPR021056">
    <property type="entry name" value="Mt_import_IM_translocase_Tim54"/>
</dbReference>
<keyword evidence="6" id="KW-0999">Mitochondrion inner membrane</keyword>
<comment type="subcellular location">
    <subcellularLocation>
        <location evidence="1">Mitochondrion inner membrane</location>
        <topology evidence="1">Single-pass membrane protein</topology>
    </subcellularLocation>
</comment>
<evidence type="ECO:0000313" key="13">
    <source>
        <dbReference type="EMBL" id="KAJ3474590.1"/>
    </source>
</evidence>
<comment type="caution">
    <text evidence="13">The sequence shown here is derived from an EMBL/GenBank/DDBJ whole genome shotgun (WGS) entry which is preliminary data.</text>
</comment>